<accession>A0A918JD53</accession>
<dbReference type="Gene3D" id="3.40.190.10">
    <property type="entry name" value="Periplasmic binding protein-like II"/>
    <property type="match status" value="2"/>
</dbReference>
<dbReference type="EMBL" id="BMYS01000001">
    <property type="protein sequence ID" value="GGW75417.1"/>
    <property type="molecule type" value="Genomic_DNA"/>
</dbReference>
<protein>
    <submittedName>
        <fullName evidence="6">LysR family transcriptional regulator</fullName>
    </submittedName>
</protein>
<keyword evidence="2" id="KW-0805">Transcription regulation</keyword>
<dbReference type="Proteomes" id="UP000608345">
    <property type="component" value="Unassembled WGS sequence"/>
</dbReference>
<dbReference type="Pfam" id="PF03466">
    <property type="entry name" value="LysR_substrate"/>
    <property type="match status" value="1"/>
</dbReference>
<evidence type="ECO:0000256" key="1">
    <source>
        <dbReference type="ARBA" id="ARBA00009437"/>
    </source>
</evidence>
<evidence type="ECO:0000256" key="2">
    <source>
        <dbReference type="ARBA" id="ARBA00023015"/>
    </source>
</evidence>
<dbReference type="SUPFAM" id="SSF53850">
    <property type="entry name" value="Periplasmic binding protein-like II"/>
    <property type="match status" value="1"/>
</dbReference>
<evidence type="ECO:0000313" key="6">
    <source>
        <dbReference type="EMBL" id="GGW75417.1"/>
    </source>
</evidence>
<sequence>MTLKQLEAFYWAASSPSFAVAAERVNLTVSSLSKRLAELEVSLGQPLFDRSGHKASLTDAGERLLPHAIALLQQAQALKEIVLANAGLQGRCRIGSGELASITWLSAWVHQVQTQHPALAISVLTDIGQALTERLEKGELDVAVIAGHARRPGLTSIPLRSSSFVWCARPDIARRLPLLELASVEKLTLITLPRGSGATHILDSWLESSGVKFGHTLICNQWGVVAGLLLEGAGVGFLPQGLANGLVRQQKLVLLKSRYGLEKLDYCLHYRHDDPRPLIPALVKSCLKAADFEASGVFF</sequence>
<keyword evidence="3" id="KW-0238">DNA-binding</keyword>
<evidence type="ECO:0000256" key="4">
    <source>
        <dbReference type="ARBA" id="ARBA00023163"/>
    </source>
</evidence>
<dbReference type="GO" id="GO:0000976">
    <property type="term" value="F:transcription cis-regulatory region binding"/>
    <property type="evidence" value="ECO:0007669"/>
    <property type="project" value="TreeGrafter"/>
</dbReference>
<reference evidence="6" key="2">
    <citation type="submission" date="2020-09" db="EMBL/GenBank/DDBJ databases">
        <authorList>
            <person name="Sun Q."/>
            <person name="Kim S."/>
        </authorList>
    </citation>
    <scope>NUCLEOTIDE SEQUENCE</scope>
    <source>
        <strain evidence="6">KCTC 23732</strain>
    </source>
</reference>
<dbReference type="AlphaFoldDB" id="A0A918JD53"/>
<organism evidence="6 7">
    <name type="scientific">Advenella faeciporci</name>
    <dbReference type="NCBI Taxonomy" id="797535"/>
    <lineage>
        <taxon>Bacteria</taxon>
        <taxon>Pseudomonadati</taxon>
        <taxon>Pseudomonadota</taxon>
        <taxon>Betaproteobacteria</taxon>
        <taxon>Burkholderiales</taxon>
        <taxon>Alcaligenaceae</taxon>
    </lineage>
</organism>
<name>A0A918JD53_9BURK</name>
<dbReference type="Pfam" id="PF00126">
    <property type="entry name" value="HTH_1"/>
    <property type="match status" value="1"/>
</dbReference>
<comment type="caution">
    <text evidence="6">The sequence shown here is derived from an EMBL/GenBank/DDBJ whole genome shotgun (WGS) entry which is preliminary data.</text>
</comment>
<dbReference type="PROSITE" id="PS50931">
    <property type="entry name" value="HTH_LYSR"/>
    <property type="match status" value="1"/>
</dbReference>
<dbReference type="CDD" id="cd05466">
    <property type="entry name" value="PBP2_LTTR_substrate"/>
    <property type="match status" value="1"/>
</dbReference>
<dbReference type="FunFam" id="1.10.10.10:FF:000001">
    <property type="entry name" value="LysR family transcriptional regulator"/>
    <property type="match status" value="1"/>
</dbReference>
<dbReference type="PANTHER" id="PTHR30126:SF94">
    <property type="entry name" value="LYSR FAMILY TRANSCRIPTIONAL REGULATOR"/>
    <property type="match status" value="1"/>
</dbReference>
<dbReference type="InterPro" id="IPR005119">
    <property type="entry name" value="LysR_subst-bd"/>
</dbReference>
<gene>
    <name evidence="6" type="ORF">GCM10011450_00960</name>
</gene>
<reference evidence="6" key="1">
    <citation type="journal article" date="2014" name="Int. J. Syst. Evol. Microbiol.">
        <title>Complete genome sequence of Corynebacterium casei LMG S-19264T (=DSM 44701T), isolated from a smear-ripened cheese.</title>
        <authorList>
            <consortium name="US DOE Joint Genome Institute (JGI-PGF)"/>
            <person name="Walter F."/>
            <person name="Albersmeier A."/>
            <person name="Kalinowski J."/>
            <person name="Ruckert C."/>
        </authorList>
    </citation>
    <scope>NUCLEOTIDE SEQUENCE</scope>
    <source>
        <strain evidence="6">KCTC 23732</strain>
    </source>
</reference>
<comment type="similarity">
    <text evidence="1">Belongs to the LysR transcriptional regulatory family.</text>
</comment>
<dbReference type="InterPro" id="IPR036390">
    <property type="entry name" value="WH_DNA-bd_sf"/>
</dbReference>
<dbReference type="RefSeq" id="WP_189383479.1">
    <property type="nucleotide sequence ID" value="NZ_BAABFY010000010.1"/>
</dbReference>
<evidence type="ECO:0000259" key="5">
    <source>
        <dbReference type="PROSITE" id="PS50931"/>
    </source>
</evidence>
<evidence type="ECO:0000313" key="7">
    <source>
        <dbReference type="Proteomes" id="UP000608345"/>
    </source>
</evidence>
<dbReference type="PANTHER" id="PTHR30126">
    <property type="entry name" value="HTH-TYPE TRANSCRIPTIONAL REGULATOR"/>
    <property type="match status" value="1"/>
</dbReference>
<dbReference type="Gene3D" id="1.10.10.10">
    <property type="entry name" value="Winged helix-like DNA-binding domain superfamily/Winged helix DNA-binding domain"/>
    <property type="match status" value="1"/>
</dbReference>
<dbReference type="SUPFAM" id="SSF46785">
    <property type="entry name" value="Winged helix' DNA-binding domain"/>
    <property type="match status" value="1"/>
</dbReference>
<dbReference type="InterPro" id="IPR036388">
    <property type="entry name" value="WH-like_DNA-bd_sf"/>
</dbReference>
<keyword evidence="7" id="KW-1185">Reference proteome</keyword>
<evidence type="ECO:0000256" key="3">
    <source>
        <dbReference type="ARBA" id="ARBA00023125"/>
    </source>
</evidence>
<proteinExistence type="inferred from homology"/>
<dbReference type="GO" id="GO:0003700">
    <property type="term" value="F:DNA-binding transcription factor activity"/>
    <property type="evidence" value="ECO:0007669"/>
    <property type="project" value="InterPro"/>
</dbReference>
<feature type="domain" description="HTH lysR-type" evidence="5">
    <location>
        <begin position="1"/>
        <end position="58"/>
    </location>
</feature>
<dbReference type="InterPro" id="IPR000847">
    <property type="entry name" value="LysR_HTH_N"/>
</dbReference>
<keyword evidence="4" id="KW-0804">Transcription</keyword>